<comment type="caution">
    <text evidence="2">The sequence shown here is derived from an EMBL/GenBank/DDBJ whole genome shotgun (WGS) entry which is preliminary data.</text>
</comment>
<name>A0A919C337_9ACTN</name>
<sequence length="258" mass="29053">MSSEPNEQATPEEHPGWTGPELVRRMKAGGTPRLEPYEGLREALLGILDEWERTRRSEQAKARATYTRRADRGPITPKMQQRAVEQMLAEGEAAGKYTGTAIEGFVAGAALDRLRNAGRARREWENNYKPWQAEIIYNARHLADVPVPDIAAELNVSEGYVYRVLRTNAAYEYRLDVRDGAPGPGWQSFEAADVVAPIDEPEVIAHRAIEEYLAAHPEHADHEADEPRLRVLIWTAAAEEQPDEQAVRTVLWPDPEDQ</sequence>
<dbReference type="RefSeq" id="WP_189981114.1">
    <property type="nucleotide sequence ID" value="NZ_BNBF01000006.1"/>
</dbReference>
<evidence type="ECO:0000313" key="3">
    <source>
        <dbReference type="Proteomes" id="UP000619355"/>
    </source>
</evidence>
<accession>A0A919C337</accession>
<evidence type="ECO:0000256" key="1">
    <source>
        <dbReference type="SAM" id="MobiDB-lite"/>
    </source>
</evidence>
<dbReference type="EMBL" id="BNBF01000006">
    <property type="protein sequence ID" value="GHG46538.1"/>
    <property type="molecule type" value="Genomic_DNA"/>
</dbReference>
<feature type="region of interest" description="Disordered" evidence="1">
    <location>
        <begin position="1"/>
        <end position="23"/>
    </location>
</feature>
<keyword evidence="3" id="KW-1185">Reference proteome</keyword>
<dbReference type="AlphaFoldDB" id="A0A919C337"/>
<gene>
    <name evidence="2" type="ORF">GCM10018980_25580</name>
</gene>
<organism evidence="2 3">
    <name type="scientific">Streptomyces capoamus</name>
    <dbReference type="NCBI Taxonomy" id="68183"/>
    <lineage>
        <taxon>Bacteria</taxon>
        <taxon>Bacillati</taxon>
        <taxon>Actinomycetota</taxon>
        <taxon>Actinomycetes</taxon>
        <taxon>Kitasatosporales</taxon>
        <taxon>Streptomycetaceae</taxon>
        <taxon>Streptomyces</taxon>
    </lineage>
</organism>
<protein>
    <submittedName>
        <fullName evidence="2">Uncharacterized protein</fullName>
    </submittedName>
</protein>
<proteinExistence type="predicted"/>
<dbReference type="Proteomes" id="UP000619355">
    <property type="component" value="Unassembled WGS sequence"/>
</dbReference>
<evidence type="ECO:0000313" key="2">
    <source>
        <dbReference type="EMBL" id="GHG46538.1"/>
    </source>
</evidence>
<reference evidence="3" key="1">
    <citation type="journal article" date="2019" name="Int. J. Syst. Evol. Microbiol.">
        <title>The Global Catalogue of Microorganisms (GCM) 10K type strain sequencing project: providing services to taxonomists for standard genome sequencing and annotation.</title>
        <authorList>
            <consortium name="The Broad Institute Genomics Platform"/>
            <consortium name="The Broad Institute Genome Sequencing Center for Infectious Disease"/>
            <person name="Wu L."/>
            <person name="Ma J."/>
        </authorList>
    </citation>
    <scope>NUCLEOTIDE SEQUENCE [LARGE SCALE GENOMIC DNA]</scope>
    <source>
        <strain evidence="3">JCM 4253</strain>
    </source>
</reference>